<dbReference type="GO" id="GO:0043565">
    <property type="term" value="F:sequence-specific DNA binding"/>
    <property type="evidence" value="ECO:0007669"/>
    <property type="project" value="TreeGrafter"/>
</dbReference>
<dbReference type="PANTHER" id="PTHR21712">
    <property type="entry name" value="PRE-RRNA-PROCESSING PROTEIN FHL1"/>
    <property type="match status" value="1"/>
</dbReference>
<dbReference type="InterPro" id="IPR045178">
    <property type="entry name" value="Fhl1/FHA1"/>
</dbReference>
<reference evidence="4" key="1">
    <citation type="submission" date="2013-08" db="EMBL/GenBank/DDBJ databases">
        <title>Gene expansion shapes genome architecture in the human pathogen Lichtheimia corymbifera: an evolutionary genomics analysis in the ancient terrestrial Mucorales (Mucoromycotina).</title>
        <authorList>
            <person name="Schwartze V.U."/>
            <person name="Winter S."/>
            <person name="Shelest E."/>
            <person name="Marcet-Houben M."/>
            <person name="Horn F."/>
            <person name="Wehner S."/>
            <person name="Hoffmann K."/>
            <person name="Riege K."/>
            <person name="Sammeth M."/>
            <person name="Nowrousian M."/>
            <person name="Valiante V."/>
            <person name="Linde J."/>
            <person name="Jacobsen I.D."/>
            <person name="Marz M."/>
            <person name="Brakhage A.A."/>
            <person name="Gabaldon T."/>
            <person name="Bocker S."/>
            <person name="Voigt K."/>
        </authorList>
    </citation>
    <scope>NUCLEOTIDE SEQUENCE [LARGE SCALE GENOMIC DNA]</scope>
    <source>
        <strain evidence="4">FSU 9682</strain>
    </source>
</reference>
<dbReference type="SMART" id="SM00240">
    <property type="entry name" value="FHA"/>
    <property type="match status" value="1"/>
</dbReference>
<dbReference type="CDD" id="cd22701">
    <property type="entry name" value="FHA_FKH1-like"/>
    <property type="match status" value="1"/>
</dbReference>
<dbReference type="VEuPathDB" id="FungiDB:LCOR_06965.1"/>
<gene>
    <name evidence="4" type="ORF">LCOR_06965.1</name>
</gene>
<dbReference type="GO" id="GO:0060962">
    <property type="term" value="P:regulation of ribosomal protein gene transcription by RNA polymerase II"/>
    <property type="evidence" value="ECO:0007669"/>
    <property type="project" value="InterPro"/>
</dbReference>
<proteinExistence type="predicted"/>
<evidence type="ECO:0000259" key="3">
    <source>
        <dbReference type="PROSITE" id="PS50006"/>
    </source>
</evidence>
<accession>A0A068S0G8</accession>
<feature type="region of interest" description="Disordered" evidence="2">
    <location>
        <begin position="154"/>
        <end position="193"/>
    </location>
</feature>
<dbReference type="STRING" id="1263082.A0A068S0G8"/>
<feature type="compositionally biased region" description="Polar residues" evidence="2">
    <location>
        <begin position="154"/>
        <end position="185"/>
    </location>
</feature>
<organism evidence="4 5">
    <name type="scientific">Lichtheimia corymbifera JMRC:FSU:9682</name>
    <dbReference type="NCBI Taxonomy" id="1263082"/>
    <lineage>
        <taxon>Eukaryota</taxon>
        <taxon>Fungi</taxon>
        <taxon>Fungi incertae sedis</taxon>
        <taxon>Mucoromycota</taxon>
        <taxon>Mucoromycotina</taxon>
        <taxon>Mucoromycetes</taxon>
        <taxon>Mucorales</taxon>
        <taxon>Lichtheimiaceae</taxon>
        <taxon>Lichtheimia</taxon>
    </lineage>
</organism>
<protein>
    <recommendedName>
        <fullName evidence="3">FHA domain-containing protein</fullName>
    </recommendedName>
</protein>
<dbReference type="SUPFAM" id="SSF49879">
    <property type="entry name" value="SMAD/FHA domain"/>
    <property type="match status" value="1"/>
</dbReference>
<keyword evidence="5" id="KW-1185">Reference proteome</keyword>
<feature type="region of interest" description="Disordered" evidence="2">
    <location>
        <begin position="301"/>
        <end position="329"/>
    </location>
</feature>
<dbReference type="Pfam" id="PF00498">
    <property type="entry name" value="FHA"/>
    <property type="match status" value="1"/>
</dbReference>
<evidence type="ECO:0000256" key="2">
    <source>
        <dbReference type="SAM" id="MobiDB-lite"/>
    </source>
</evidence>
<dbReference type="AlphaFoldDB" id="A0A068S0G8"/>
<dbReference type="PANTHER" id="PTHR21712:SF29">
    <property type="entry name" value="PRE-RRNA-PROCESSING PROTEIN FHL1"/>
    <property type="match status" value="1"/>
</dbReference>
<dbReference type="InterPro" id="IPR000253">
    <property type="entry name" value="FHA_dom"/>
</dbReference>
<sequence>MSGSLHSFSQSELRLLTASGDDRVIVNTPDVPPESASTYPKLVGSNWDCYITTNSIVLGRSPGSDTTVQRQAHSNKVDIDFGPDRRDISRRHAEIRFHRDKWILRIYGRNGAKVNHVLRKPKSPPVTLSNGSLIEIVDHAFVFILPMKPSTPAASNNSINNHTMSGSLNSSGSNTPQDHGSSSRQGGDHEGPIVLREFDQDGRLETMIAEMLRMSTNRDTETVVNSVLEKNPNHDKSAILHALVLSDKFQLVDNQWSLVVREPGVEENEVYAIQGPSFGTSIMDIYTTWLDARELANSRVDAATPASSSTISASTSRRSHGHGTPREGIKRQRSELVVFVDPWKDVRTMDLLPVSSRR</sequence>
<feature type="compositionally biased region" description="Low complexity" evidence="2">
    <location>
        <begin position="302"/>
        <end position="316"/>
    </location>
</feature>
<keyword evidence="1" id="KW-0539">Nucleus</keyword>
<comment type="caution">
    <text evidence="4">The sequence shown here is derived from an EMBL/GenBank/DDBJ whole genome shotgun (WGS) entry which is preliminary data.</text>
</comment>
<feature type="domain" description="FHA" evidence="3">
    <location>
        <begin position="56"/>
        <end position="119"/>
    </location>
</feature>
<dbReference type="GO" id="GO:0005634">
    <property type="term" value="C:nucleus"/>
    <property type="evidence" value="ECO:0007669"/>
    <property type="project" value="UniProtKB-ARBA"/>
</dbReference>
<dbReference type="InterPro" id="IPR008984">
    <property type="entry name" value="SMAD_FHA_dom_sf"/>
</dbReference>
<evidence type="ECO:0000313" key="4">
    <source>
        <dbReference type="EMBL" id="CDH55863.1"/>
    </source>
</evidence>
<dbReference type="EMBL" id="CBTN010000033">
    <property type="protein sequence ID" value="CDH55863.1"/>
    <property type="molecule type" value="Genomic_DNA"/>
</dbReference>
<name>A0A068S0G8_9FUNG</name>
<evidence type="ECO:0000313" key="5">
    <source>
        <dbReference type="Proteomes" id="UP000027586"/>
    </source>
</evidence>
<dbReference type="Gene3D" id="2.60.200.20">
    <property type="match status" value="1"/>
</dbReference>
<dbReference type="Proteomes" id="UP000027586">
    <property type="component" value="Unassembled WGS sequence"/>
</dbReference>
<evidence type="ECO:0000256" key="1">
    <source>
        <dbReference type="ARBA" id="ARBA00023242"/>
    </source>
</evidence>
<dbReference type="OrthoDB" id="5954824at2759"/>
<dbReference type="PROSITE" id="PS50006">
    <property type="entry name" value="FHA_DOMAIN"/>
    <property type="match status" value="1"/>
</dbReference>